<dbReference type="Pfam" id="PF19051">
    <property type="entry name" value="GFO_IDH_MocA_C2"/>
    <property type="match status" value="1"/>
</dbReference>
<dbReference type="SUPFAM" id="SSF55347">
    <property type="entry name" value="Glyceraldehyde-3-phosphate dehydrogenase-like, C-terminal domain"/>
    <property type="match status" value="1"/>
</dbReference>
<name>A0A5C6ANN7_9BACT</name>
<dbReference type="InterPro" id="IPR043906">
    <property type="entry name" value="Gfo/Idh/MocA_OxRdtase_bact_C"/>
</dbReference>
<dbReference type="AlphaFoldDB" id="A0A5C6ANN7"/>
<dbReference type="PANTHER" id="PTHR43818">
    <property type="entry name" value="BCDNA.GH03377"/>
    <property type="match status" value="1"/>
</dbReference>
<evidence type="ECO:0000313" key="4">
    <source>
        <dbReference type="Proteomes" id="UP000316213"/>
    </source>
</evidence>
<dbReference type="InterPro" id="IPR000683">
    <property type="entry name" value="Gfo/Idh/MocA-like_OxRdtase_N"/>
</dbReference>
<dbReference type="Gene3D" id="3.40.50.720">
    <property type="entry name" value="NAD(P)-binding Rossmann-like Domain"/>
    <property type="match status" value="1"/>
</dbReference>
<dbReference type="InterPro" id="IPR036291">
    <property type="entry name" value="NAD(P)-bd_dom_sf"/>
</dbReference>
<dbReference type="PANTHER" id="PTHR43818:SF10">
    <property type="entry name" value="NADH-DEPENDENT DEHYDROGENASE-RELATED"/>
    <property type="match status" value="1"/>
</dbReference>
<dbReference type="SUPFAM" id="SSF51735">
    <property type="entry name" value="NAD(P)-binding Rossmann-fold domains"/>
    <property type="match status" value="1"/>
</dbReference>
<gene>
    <name evidence="3" type="primary">iolG_3</name>
    <name evidence="3" type="ORF">Pla100_13200</name>
</gene>
<organism evidence="3 4">
    <name type="scientific">Neorhodopirellula pilleata</name>
    <dbReference type="NCBI Taxonomy" id="2714738"/>
    <lineage>
        <taxon>Bacteria</taxon>
        <taxon>Pseudomonadati</taxon>
        <taxon>Planctomycetota</taxon>
        <taxon>Planctomycetia</taxon>
        <taxon>Pirellulales</taxon>
        <taxon>Pirellulaceae</taxon>
        <taxon>Neorhodopirellula</taxon>
    </lineage>
</organism>
<accession>A0A5C6ANN7</accession>
<reference evidence="3 4" key="1">
    <citation type="submission" date="2019-02" db="EMBL/GenBank/DDBJ databases">
        <title>Deep-cultivation of Planctomycetes and their phenomic and genomic characterization uncovers novel biology.</title>
        <authorList>
            <person name="Wiegand S."/>
            <person name="Jogler M."/>
            <person name="Boedeker C."/>
            <person name="Pinto D."/>
            <person name="Vollmers J."/>
            <person name="Rivas-Marin E."/>
            <person name="Kohn T."/>
            <person name="Peeters S.H."/>
            <person name="Heuer A."/>
            <person name="Rast P."/>
            <person name="Oberbeckmann S."/>
            <person name="Bunk B."/>
            <person name="Jeske O."/>
            <person name="Meyerdierks A."/>
            <person name="Storesund J.E."/>
            <person name="Kallscheuer N."/>
            <person name="Luecker S."/>
            <person name="Lage O.M."/>
            <person name="Pohl T."/>
            <person name="Merkel B.J."/>
            <person name="Hornburger P."/>
            <person name="Mueller R.-W."/>
            <person name="Bruemmer F."/>
            <person name="Labrenz M."/>
            <person name="Spormann A.M."/>
            <person name="Op Den Camp H."/>
            <person name="Overmann J."/>
            <person name="Amann R."/>
            <person name="Jetten M.S.M."/>
            <person name="Mascher T."/>
            <person name="Medema M.H."/>
            <person name="Devos D.P."/>
            <person name="Kaster A.-K."/>
            <person name="Ovreas L."/>
            <person name="Rohde M."/>
            <person name="Galperin M.Y."/>
            <person name="Jogler C."/>
        </authorList>
    </citation>
    <scope>NUCLEOTIDE SEQUENCE [LARGE SCALE GENOMIC DNA]</scope>
    <source>
        <strain evidence="3 4">Pla100</strain>
    </source>
</reference>
<dbReference type="EMBL" id="SJPM01000002">
    <property type="protein sequence ID" value="TWU01585.1"/>
    <property type="molecule type" value="Genomic_DNA"/>
</dbReference>
<protein>
    <submittedName>
        <fullName evidence="3">Inositol 2-dehydrogenase</fullName>
        <ecNumber evidence="3">1.1.1.18</ecNumber>
    </submittedName>
</protein>
<dbReference type="PROSITE" id="PS51318">
    <property type="entry name" value="TAT"/>
    <property type="match status" value="1"/>
</dbReference>
<dbReference type="InterPro" id="IPR006311">
    <property type="entry name" value="TAT_signal"/>
</dbReference>
<proteinExistence type="predicted"/>
<comment type="caution">
    <text evidence="3">The sequence shown here is derived from an EMBL/GenBank/DDBJ whole genome shotgun (WGS) entry which is preliminary data.</text>
</comment>
<evidence type="ECO:0000313" key="3">
    <source>
        <dbReference type="EMBL" id="TWU01585.1"/>
    </source>
</evidence>
<dbReference type="Proteomes" id="UP000316213">
    <property type="component" value="Unassembled WGS sequence"/>
</dbReference>
<evidence type="ECO:0000259" key="1">
    <source>
        <dbReference type="Pfam" id="PF01408"/>
    </source>
</evidence>
<keyword evidence="3" id="KW-0560">Oxidoreductase</keyword>
<dbReference type="EC" id="1.1.1.18" evidence="3"/>
<sequence>MSDQLSIQRNPVVSRRQWLANATLIGGAALASPRLLRAASPNDRMRVAFIGVGGRGGANLATIEATKAIDVVALCDVQQNALDSAASRFPNAAAHRDFRRLFDRQGNDIDAVVVSTTEHTHAFATMPALQLGKHVYCEKPLAYNIDETRRITEAAAKAGVVTQMGTQIHASPNYHRVVEKIQSGMIGDVTEAHVWVSRAWGLQSEADAKKHGDRLYVAERPTEAMTPPANLDWDLWLGPAPERPYNDVYFPGPNWYRWWDFANGTMSDLGSHWNDLPYWALKLDAPKTVESFGIEPHAEIAPASMTTVYQYGARENMPPVQLSWYQGTHKPQRWTDGEIPQWSSGVLFVGTRGMLLSDYGKHVLLPEENFVDVQPPAQFIPESPGHHAEWVLACRGEATTASPFSYAGPLTEANHLGNVAYRAGEKLHWDAKAMRAVGCPQADPFIKRTPRSGWSLG</sequence>
<dbReference type="RefSeq" id="WP_146576860.1">
    <property type="nucleotide sequence ID" value="NZ_SJPM01000002.1"/>
</dbReference>
<dbReference type="GO" id="GO:0000166">
    <property type="term" value="F:nucleotide binding"/>
    <property type="evidence" value="ECO:0007669"/>
    <property type="project" value="InterPro"/>
</dbReference>
<keyword evidence="4" id="KW-1185">Reference proteome</keyword>
<feature type="domain" description="Gfo/Idh/MocA-like oxidoreductase bacterial type C-terminal" evidence="2">
    <location>
        <begin position="216"/>
        <end position="285"/>
    </location>
</feature>
<feature type="domain" description="Gfo/Idh/MocA-like oxidoreductase N-terminal" evidence="1">
    <location>
        <begin position="45"/>
        <end position="165"/>
    </location>
</feature>
<dbReference type="Gene3D" id="3.30.360.10">
    <property type="entry name" value="Dihydrodipicolinate Reductase, domain 2"/>
    <property type="match status" value="1"/>
</dbReference>
<dbReference type="Pfam" id="PF01408">
    <property type="entry name" value="GFO_IDH_MocA"/>
    <property type="match status" value="1"/>
</dbReference>
<dbReference type="OrthoDB" id="255433at2"/>
<dbReference type="GO" id="GO:0050112">
    <property type="term" value="F:inositol 2-dehydrogenase (NAD+) activity"/>
    <property type="evidence" value="ECO:0007669"/>
    <property type="project" value="UniProtKB-EC"/>
</dbReference>
<evidence type="ECO:0000259" key="2">
    <source>
        <dbReference type="Pfam" id="PF19051"/>
    </source>
</evidence>
<dbReference type="InterPro" id="IPR050463">
    <property type="entry name" value="Gfo/Idh/MocA_oxidrdct_glycsds"/>
</dbReference>